<reference evidence="2" key="1">
    <citation type="submission" date="2018-10" db="EMBL/GenBank/DDBJ databases">
        <title>Schaedlerella arabinophila gen. nov. sp. nov., isolated from the mouse intestinal tract and comparative analysis with the genome of the closely related altered Schaedler flora strain ASF502.</title>
        <authorList>
            <person name="Miyake S."/>
            <person name="Soh M."/>
            <person name="Seedorf H."/>
        </authorList>
    </citation>
    <scope>NUCLEOTIDE SEQUENCE [LARGE SCALE GENOMIC DNA]</scope>
    <source>
        <strain evidence="2">DSM 106076</strain>
    </source>
</reference>
<dbReference type="InterPro" id="IPR018695">
    <property type="entry name" value="DUF2194"/>
</dbReference>
<dbReference type="Pfam" id="PF09960">
    <property type="entry name" value="DUF2194"/>
    <property type="match status" value="1"/>
</dbReference>
<keyword evidence="3" id="KW-1185">Reference proteome</keyword>
<sequence length="633" mass="72205">MISRRNFFIMTILMSVVFFLCMFINNMKDISNDYEVNAFVTGTAEDYPSKVSIYMPDGLREKEEPEEETQEGASEDEAVWVSRNKAVFIGAENGKLGELVKTWASYTKRDVSGYETLASLNAAEGEQELPEMLVIDPGCIDWMQESEIGFLTECIERGTHLVFASLPDVSVIKRSRQVRELLGIREVEQDQTTVKGIHLYGGFLLGGETVYMTDKKEERKFQDMELTFPWYSLASGTKVYMKGIPKDEETETEDYPVVIWRKSFGSAYVFAVNGGYMEGMSGLGLLSAMSSEMYRYEIYPVVNAQSIVLAGYPSLADENRNVMQKYYERSMPLLHQESIWPNITTALQDYEIGLTCMMTPQYDYSDGKLPDAQRLKDYMKNFHEKSVEVGWSGLSISDTSAAEKLSWDQEFLSDAVGSYEFASFYAGDMDEGEAMEALGSELLSSVRTVVRDYDEQAVSPLGYLSEHITEQRAVMDGTEYSFRKDFRARCVETALGYLNMCCDMERVAYPKNKKDSWDELSKEFVRNVDVFGKTFKGFDKATASQCDERIRSFLLLDYTDRRKGNTVYLQISGVDTAVWFVFRNYGKGIKEVEGGSFRELEEGVYLIRADKSEVAITLEPADERYYYGYSERR</sequence>
<keyword evidence="1" id="KW-0812">Transmembrane</keyword>
<comment type="caution">
    <text evidence="2">The sequence shown here is derived from an EMBL/GenBank/DDBJ whole genome shotgun (WGS) entry which is preliminary data.</text>
</comment>
<evidence type="ECO:0000256" key="1">
    <source>
        <dbReference type="SAM" id="Phobius"/>
    </source>
</evidence>
<name>A0A3R8JJW4_9FIRM</name>
<gene>
    <name evidence="2" type="ORF">EBB54_01950</name>
</gene>
<evidence type="ECO:0000313" key="3">
    <source>
        <dbReference type="Proteomes" id="UP000274920"/>
    </source>
</evidence>
<accession>A0A3R8JJW4</accession>
<protein>
    <submittedName>
        <fullName evidence="2">DUF2194 domain-containing protein</fullName>
    </submittedName>
</protein>
<organism evidence="2 3">
    <name type="scientific">Schaedlerella arabinosiphila</name>
    <dbReference type="NCBI Taxonomy" id="2044587"/>
    <lineage>
        <taxon>Bacteria</taxon>
        <taxon>Bacillati</taxon>
        <taxon>Bacillota</taxon>
        <taxon>Clostridia</taxon>
        <taxon>Lachnospirales</taxon>
        <taxon>Lachnospiraceae</taxon>
        <taxon>Schaedlerella</taxon>
    </lineage>
</organism>
<dbReference type="Proteomes" id="UP000274920">
    <property type="component" value="Unassembled WGS sequence"/>
</dbReference>
<dbReference type="AlphaFoldDB" id="A0A3R8JJW4"/>
<keyword evidence="1" id="KW-0472">Membrane</keyword>
<feature type="transmembrane region" description="Helical" evidence="1">
    <location>
        <begin position="7"/>
        <end position="25"/>
    </location>
</feature>
<keyword evidence="1" id="KW-1133">Transmembrane helix</keyword>
<evidence type="ECO:0000313" key="2">
    <source>
        <dbReference type="EMBL" id="RRK30275.1"/>
    </source>
</evidence>
<dbReference type="EMBL" id="RHJS01000002">
    <property type="protein sequence ID" value="RRK30275.1"/>
    <property type="molecule type" value="Genomic_DNA"/>
</dbReference>
<proteinExistence type="predicted"/>